<dbReference type="Pfam" id="PF01467">
    <property type="entry name" value="CTP_transf_like"/>
    <property type="match status" value="1"/>
</dbReference>
<dbReference type="KEGG" id="nneo:PQG83_05130"/>
<dbReference type="Proteomes" id="UP001302494">
    <property type="component" value="Chromosome"/>
</dbReference>
<feature type="domain" description="Cytidyltransferase-like" evidence="3">
    <location>
        <begin position="9"/>
        <end position="44"/>
    </location>
</feature>
<dbReference type="SUPFAM" id="SSF52374">
    <property type="entry name" value="Nucleotidylyl transferase"/>
    <property type="match status" value="1"/>
</dbReference>
<accession>A0AA96GS98</accession>
<evidence type="ECO:0000313" key="5">
    <source>
        <dbReference type="Proteomes" id="UP001302494"/>
    </source>
</evidence>
<gene>
    <name evidence="4" type="ORF">PQG83_05130</name>
</gene>
<dbReference type="Gene3D" id="3.40.50.620">
    <property type="entry name" value="HUPs"/>
    <property type="match status" value="1"/>
</dbReference>
<dbReference type="PANTHER" id="PTHR21342:SF0">
    <property type="entry name" value="BIFUNCTIONAL NMN ADENYLYLTRANSFERASE_NUDIX HYDROLASE"/>
    <property type="match status" value="1"/>
</dbReference>
<dbReference type="RefSeq" id="WP_312747513.1">
    <property type="nucleotide sequence ID" value="NZ_CP116968.1"/>
</dbReference>
<dbReference type="PANTHER" id="PTHR21342">
    <property type="entry name" value="PHOSPHOPANTETHEINE ADENYLYLTRANSFERASE"/>
    <property type="match status" value="1"/>
</dbReference>
<keyword evidence="5" id="KW-1185">Reference proteome</keyword>
<evidence type="ECO:0000259" key="3">
    <source>
        <dbReference type="Pfam" id="PF01467"/>
    </source>
</evidence>
<reference evidence="4 5" key="1">
    <citation type="submission" date="2023-01" db="EMBL/GenBank/DDBJ databases">
        <title>Cultivation and genomic characterization of new, ubiquitous marine nitrite-oxidizing bacteria from the Nitrospirales.</title>
        <authorList>
            <person name="Mueller A.J."/>
            <person name="Daebeler A."/>
            <person name="Herbold C.W."/>
            <person name="Kirkegaard R.H."/>
            <person name="Daims H."/>
        </authorList>
    </citation>
    <scope>NUCLEOTIDE SEQUENCE [LARGE SCALE GENOMIC DNA]</scope>
    <source>
        <strain evidence="4 5">DK</strain>
    </source>
</reference>
<dbReference type="InterPro" id="IPR004821">
    <property type="entry name" value="Cyt_trans-like"/>
</dbReference>
<keyword evidence="1" id="KW-0808">Transferase</keyword>
<dbReference type="EMBL" id="CP116968">
    <property type="protein sequence ID" value="WNM63139.1"/>
    <property type="molecule type" value="Genomic_DNA"/>
</dbReference>
<dbReference type="InterPro" id="IPR014729">
    <property type="entry name" value="Rossmann-like_a/b/a_fold"/>
</dbReference>
<name>A0AA96GS98_9BACT</name>
<proteinExistence type="predicted"/>
<dbReference type="NCBIfam" id="TIGR00125">
    <property type="entry name" value="cyt_tran_rel"/>
    <property type="match status" value="1"/>
</dbReference>
<protein>
    <submittedName>
        <fullName evidence="4">Adenylyltransferase/cytidyltransferase family protein</fullName>
    </submittedName>
</protein>
<organism evidence="4 5">
    <name type="scientific">Candidatus Nitrospira neomarina</name>
    <dbReference type="NCBI Taxonomy" id="3020899"/>
    <lineage>
        <taxon>Bacteria</taxon>
        <taxon>Pseudomonadati</taxon>
        <taxon>Nitrospirota</taxon>
        <taxon>Nitrospiria</taxon>
        <taxon>Nitrospirales</taxon>
        <taxon>Nitrospiraceae</taxon>
        <taxon>Nitrospira</taxon>
    </lineage>
</organism>
<dbReference type="AlphaFoldDB" id="A0AA96GS98"/>
<keyword evidence="2 4" id="KW-0548">Nucleotidyltransferase</keyword>
<dbReference type="GO" id="GO:0016779">
    <property type="term" value="F:nucleotidyltransferase activity"/>
    <property type="evidence" value="ECO:0007669"/>
    <property type="project" value="UniProtKB-KW"/>
</dbReference>
<evidence type="ECO:0000256" key="1">
    <source>
        <dbReference type="ARBA" id="ARBA00022679"/>
    </source>
</evidence>
<evidence type="ECO:0000313" key="4">
    <source>
        <dbReference type="EMBL" id="WNM63139.1"/>
    </source>
</evidence>
<evidence type="ECO:0000256" key="2">
    <source>
        <dbReference type="ARBA" id="ARBA00022695"/>
    </source>
</evidence>
<sequence>MKRESIAVIHGRFQPLHMGHLEYLLAGKQMADVLIVGITSPDPWLLGEEQAAPERGDPLANPCTYWERLLMVSSSLIESGVSRDEFYIVPFPHSYPERLKYYAPSDALYLLTIYDEWGEVKRQRLESLGLRTSVLWRRKKKVTSGTELRRLIVEGGDWKSKIPSAALKVILEHAIDDRIRANLSGR</sequence>